<comment type="caution">
    <text evidence="1">The sequence shown here is derived from an EMBL/GenBank/DDBJ whole genome shotgun (WGS) entry which is preliminary data.</text>
</comment>
<evidence type="ECO:0008006" key="3">
    <source>
        <dbReference type="Google" id="ProtNLM"/>
    </source>
</evidence>
<reference evidence="1 2" key="1">
    <citation type="journal article" date="2024" name="J Genomics">
        <title>Draft genome sequencing and assembly of Favolaschia claudopus CIRM-BRFM 2984 isolated from oak limbs.</title>
        <authorList>
            <person name="Navarro D."/>
            <person name="Drula E."/>
            <person name="Chaduli D."/>
            <person name="Cazenave R."/>
            <person name="Ahrendt S."/>
            <person name="Wang J."/>
            <person name="Lipzen A."/>
            <person name="Daum C."/>
            <person name="Barry K."/>
            <person name="Grigoriev I.V."/>
            <person name="Favel A."/>
            <person name="Rosso M.N."/>
            <person name="Martin F."/>
        </authorList>
    </citation>
    <scope>NUCLEOTIDE SEQUENCE [LARGE SCALE GENOMIC DNA]</scope>
    <source>
        <strain evidence="1 2">CIRM-BRFM 2984</strain>
    </source>
</reference>
<dbReference type="AlphaFoldDB" id="A0AAV9ZNV3"/>
<sequence length="412" mass="46206">MLEDLGPDIILQVLALCGVHATASLSRASRGLRVITMTKQLWLDILDNLAFNGLLDLPPIDRLSVSTDELIQLVKCAVGGPKSWLFTFPLSQPARQLSFLVSQPVEEIIDLHLLGGGQYIGLCTLNSLQIHHVDTGRRIYCCPVDHERTLWSIELLAGGQILRVLLVPATSPSSDRLTIQEVDLLNDQVNEVFSLAFTGRGSCREPGLVEELLVFAFIPYHVNQTKVVLINWRREKCLRLDYMSYPYTAVKTKLTPNHLVALYTKDEKPFHTYLAITSPPDLDLMWEGFQFLDTHFQTIPFPDIPFAKLEPLTNGQDALDEGTYTKLWVYPSLLYRDAYRVGVYAHKPTRSHSSMLRRATDLVMGQLRTQAVVIYCLLPAFKLPCKLQTSIHPSALASSAQLSAPQISYAGY</sequence>
<keyword evidence="2" id="KW-1185">Reference proteome</keyword>
<organism evidence="1 2">
    <name type="scientific">Favolaschia claudopus</name>
    <dbReference type="NCBI Taxonomy" id="2862362"/>
    <lineage>
        <taxon>Eukaryota</taxon>
        <taxon>Fungi</taxon>
        <taxon>Dikarya</taxon>
        <taxon>Basidiomycota</taxon>
        <taxon>Agaricomycotina</taxon>
        <taxon>Agaricomycetes</taxon>
        <taxon>Agaricomycetidae</taxon>
        <taxon>Agaricales</taxon>
        <taxon>Marasmiineae</taxon>
        <taxon>Mycenaceae</taxon>
        <taxon>Favolaschia</taxon>
    </lineage>
</organism>
<accession>A0AAV9ZNV3</accession>
<evidence type="ECO:0000313" key="1">
    <source>
        <dbReference type="EMBL" id="KAK6987868.1"/>
    </source>
</evidence>
<dbReference type="EMBL" id="JAWWNJ010000128">
    <property type="protein sequence ID" value="KAK6987868.1"/>
    <property type="molecule type" value="Genomic_DNA"/>
</dbReference>
<name>A0AAV9ZNV3_9AGAR</name>
<evidence type="ECO:0000313" key="2">
    <source>
        <dbReference type="Proteomes" id="UP001362999"/>
    </source>
</evidence>
<proteinExistence type="predicted"/>
<protein>
    <recommendedName>
        <fullName evidence="3">F-box domain-containing protein</fullName>
    </recommendedName>
</protein>
<gene>
    <name evidence="1" type="ORF">R3P38DRAFT_2574229</name>
</gene>
<dbReference type="Proteomes" id="UP001362999">
    <property type="component" value="Unassembled WGS sequence"/>
</dbReference>